<proteinExistence type="predicted"/>
<keyword evidence="1" id="KW-0802">TPR repeat</keyword>
<dbReference type="AlphaFoldDB" id="A0A437GUN2"/>
<dbReference type="EMBL" id="RXOL01000009">
    <property type="protein sequence ID" value="RVQ65133.1"/>
    <property type="molecule type" value="Genomic_DNA"/>
</dbReference>
<sequence length="480" mass="51239">MIPPGAAPYSVGNAPLAAGDWPQAGGGQRMRLRLPRTALSMLLAPFLCVLLVAATEHVLEPEETGSSQALPQPDDLAIRAFGPADYGSATKAYADEIALGRERVNKAPGEWLREETLAAALLSDFSLSGNYATLSEAGSWLRNARNLAPEGSGPWLREAAFAMVNHDLAGAEAALAGAERVAVPNPASDQAEIAAMRGDIALYRGDMDAAERFYAIAEGTSASSTAFRRAALARSQGRFDAAMALFAKAARDGGGTPLSQARIALQLGITESARGRYDAARNWYDSALRLFPDYPLARLYRAETFALAGDTKTAIAEMEAVARREQWPDAMDALAMLYRTQGDRVRSRQWSARAGALWQQRLQLAPSAARAHAAEHELVFGDPQRALALARQDVAMRPHGASRILLANALLATGATDEALTQLRKAEASGWRSAPLYASIAEAALLLGDVATAEQATLHAEALNPEIFQPSRTVVWFGHG</sequence>
<evidence type="ECO:0000256" key="1">
    <source>
        <dbReference type="PROSITE-ProRule" id="PRU00339"/>
    </source>
</evidence>
<keyword evidence="3" id="KW-1185">Reference proteome</keyword>
<gene>
    <name evidence="2" type="ORF">EKN06_14045</name>
</gene>
<dbReference type="PROSITE" id="PS50005">
    <property type="entry name" value="TPR"/>
    <property type="match status" value="1"/>
</dbReference>
<comment type="caution">
    <text evidence="2">The sequence shown here is derived from an EMBL/GenBank/DDBJ whole genome shotgun (WGS) entry which is preliminary data.</text>
</comment>
<feature type="repeat" description="TPR" evidence="1">
    <location>
        <begin position="261"/>
        <end position="294"/>
    </location>
</feature>
<protein>
    <submittedName>
        <fullName evidence="2">Tetratricopeptide repeat protein</fullName>
    </submittedName>
</protein>
<name>A0A437GUN2_9SPHN</name>
<evidence type="ECO:0000313" key="2">
    <source>
        <dbReference type="EMBL" id="RVQ65133.1"/>
    </source>
</evidence>
<dbReference type="Proteomes" id="UP000283003">
    <property type="component" value="Unassembled WGS sequence"/>
</dbReference>
<evidence type="ECO:0000313" key="3">
    <source>
        <dbReference type="Proteomes" id="UP000283003"/>
    </source>
</evidence>
<dbReference type="SUPFAM" id="SSF81901">
    <property type="entry name" value="HCP-like"/>
    <property type="match status" value="1"/>
</dbReference>
<dbReference type="Gene3D" id="1.25.40.10">
    <property type="entry name" value="Tetratricopeptide repeat domain"/>
    <property type="match status" value="3"/>
</dbReference>
<dbReference type="SMART" id="SM00028">
    <property type="entry name" value="TPR"/>
    <property type="match status" value="2"/>
</dbReference>
<dbReference type="InterPro" id="IPR019734">
    <property type="entry name" value="TPR_rpt"/>
</dbReference>
<reference evidence="2 3" key="1">
    <citation type="submission" date="2018-12" db="EMBL/GenBank/DDBJ databases">
        <title>Croceicoccus ponticola sp. nov., a lipolytic bacterium isolated from seawater.</title>
        <authorList>
            <person name="Yoon J.-H."/>
        </authorList>
    </citation>
    <scope>NUCLEOTIDE SEQUENCE [LARGE SCALE GENOMIC DNA]</scope>
    <source>
        <strain evidence="2 3">GM-16</strain>
    </source>
</reference>
<dbReference type="InterPro" id="IPR011990">
    <property type="entry name" value="TPR-like_helical_dom_sf"/>
</dbReference>
<dbReference type="OrthoDB" id="5727094at2"/>
<dbReference type="Pfam" id="PF13432">
    <property type="entry name" value="TPR_16"/>
    <property type="match status" value="2"/>
</dbReference>
<organism evidence="2 3">
    <name type="scientific">Croceicoccus ponticola</name>
    <dbReference type="NCBI Taxonomy" id="2217664"/>
    <lineage>
        <taxon>Bacteria</taxon>
        <taxon>Pseudomonadati</taxon>
        <taxon>Pseudomonadota</taxon>
        <taxon>Alphaproteobacteria</taxon>
        <taxon>Sphingomonadales</taxon>
        <taxon>Erythrobacteraceae</taxon>
        <taxon>Croceicoccus</taxon>
    </lineage>
</organism>
<accession>A0A437GUN2</accession>